<feature type="compositionally biased region" description="Low complexity" evidence="1">
    <location>
        <begin position="24"/>
        <end position="93"/>
    </location>
</feature>
<feature type="region of interest" description="Disordered" evidence="1">
    <location>
        <begin position="23"/>
        <end position="93"/>
    </location>
</feature>
<name>T0RC25_SAPDV</name>
<feature type="signal peptide" evidence="2">
    <location>
        <begin position="1"/>
        <end position="18"/>
    </location>
</feature>
<feature type="chain" id="PRO_5004570662" evidence="2">
    <location>
        <begin position="19"/>
        <end position="314"/>
    </location>
</feature>
<dbReference type="AlphaFoldDB" id="T0RC25"/>
<dbReference type="GeneID" id="19955765"/>
<accession>T0RC25</accession>
<organism evidence="3 4">
    <name type="scientific">Saprolegnia diclina (strain VS20)</name>
    <dbReference type="NCBI Taxonomy" id="1156394"/>
    <lineage>
        <taxon>Eukaryota</taxon>
        <taxon>Sar</taxon>
        <taxon>Stramenopiles</taxon>
        <taxon>Oomycota</taxon>
        <taxon>Saprolegniomycetes</taxon>
        <taxon>Saprolegniales</taxon>
        <taxon>Saprolegniaceae</taxon>
        <taxon>Saprolegnia</taxon>
    </lineage>
</organism>
<keyword evidence="4" id="KW-1185">Reference proteome</keyword>
<dbReference type="RefSeq" id="XP_008619423.1">
    <property type="nucleotide sequence ID" value="XM_008621201.1"/>
</dbReference>
<dbReference type="SUPFAM" id="SSF69304">
    <property type="entry name" value="Tricorn protease N-terminal domain"/>
    <property type="match status" value="1"/>
</dbReference>
<proteinExistence type="predicted"/>
<dbReference type="VEuPathDB" id="FungiDB:SDRG_15038"/>
<keyword evidence="2" id="KW-0732">Signal</keyword>
<dbReference type="Proteomes" id="UP000030762">
    <property type="component" value="Unassembled WGS sequence"/>
</dbReference>
<sequence>MKLGWSSLMICCMALAAAQRPACDPATVSPPTTPVVDPTPTTTPAATSATPTPTSIAPIAPSATPVVDPTPTTTPAATSATPTPTSPVPTTVVPRTPAPWVDLGGKLFTDLFFDGVNACALVATSTSTSVMYGLPSRAIETWASVNIDDFAVDASRPCVNGVVYGTSPKDPVVFARNLVTKVTQSPRRRRPETLSLDAAVLGKIYRLVVAGNTVFVMGASLELYVTTLNTTTWSLAPLTPVPSASKVYRISSDGNRVCYVSNQASLYCSTLASGLSTWTLLGRPFNSPAVYGDALYALSWATPTMGHLFATTVA</sequence>
<evidence type="ECO:0000313" key="4">
    <source>
        <dbReference type="Proteomes" id="UP000030762"/>
    </source>
</evidence>
<evidence type="ECO:0000313" key="3">
    <source>
        <dbReference type="EMBL" id="EQC27137.1"/>
    </source>
</evidence>
<dbReference type="InParanoid" id="T0RC25"/>
<dbReference type="EMBL" id="JH767214">
    <property type="protein sequence ID" value="EQC27137.1"/>
    <property type="molecule type" value="Genomic_DNA"/>
</dbReference>
<gene>
    <name evidence="3" type="ORF">SDRG_15038</name>
</gene>
<reference evidence="3 4" key="1">
    <citation type="submission" date="2012-04" db="EMBL/GenBank/DDBJ databases">
        <title>The Genome Sequence of Saprolegnia declina VS20.</title>
        <authorList>
            <consortium name="The Broad Institute Genome Sequencing Platform"/>
            <person name="Russ C."/>
            <person name="Nusbaum C."/>
            <person name="Tyler B."/>
            <person name="van West P."/>
            <person name="Dieguez-Uribeondo J."/>
            <person name="de Bruijn I."/>
            <person name="Tripathy S."/>
            <person name="Jiang R."/>
            <person name="Young S.K."/>
            <person name="Zeng Q."/>
            <person name="Gargeya S."/>
            <person name="Fitzgerald M."/>
            <person name="Haas B."/>
            <person name="Abouelleil A."/>
            <person name="Alvarado L."/>
            <person name="Arachchi H.M."/>
            <person name="Berlin A."/>
            <person name="Chapman S.B."/>
            <person name="Goldberg J."/>
            <person name="Griggs A."/>
            <person name="Gujja S."/>
            <person name="Hansen M."/>
            <person name="Howarth C."/>
            <person name="Imamovic A."/>
            <person name="Larimer J."/>
            <person name="McCowen C."/>
            <person name="Montmayeur A."/>
            <person name="Murphy C."/>
            <person name="Neiman D."/>
            <person name="Pearson M."/>
            <person name="Priest M."/>
            <person name="Roberts A."/>
            <person name="Saif S."/>
            <person name="Shea T."/>
            <person name="Sisk P."/>
            <person name="Sykes S."/>
            <person name="Wortman J."/>
            <person name="Nusbaum C."/>
            <person name="Birren B."/>
        </authorList>
    </citation>
    <scope>NUCLEOTIDE SEQUENCE [LARGE SCALE GENOMIC DNA]</scope>
    <source>
        <strain evidence="3 4">VS20</strain>
    </source>
</reference>
<protein>
    <submittedName>
        <fullName evidence="3">Uncharacterized protein</fullName>
    </submittedName>
</protein>
<evidence type="ECO:0000256" key="2">
    <source>
        <dbReference type="SAM" id="SignalP"/>
    </source>
</evidence>
<evidence type="ECO:0000256" key="1">
    <source>
        <dbReference type="SAM" id="MobiDB-lite"/>
    </source>
</evidence>